<proteinExistence type="predicted"/>
<protein>
    <submittedName>
        <fullName evidence="2">Uncharacterized protein</fullName>
    </submittedName>
</protein>
<dbReference type="AlphaFoldDB" id="A0A4V4HRL9"/>
<keyword evidence="1" id="KW-0175">Coiled coil</keyword>
<evidence type="ECO:0000256" key="1">
    <source>
        <dbReference type="SAM" id="Coils"/>
    </source>
</evidence>
<sequence>MSNSANWPGRKKMLEKIQKLLKRGETSADIRSALAELDIAKLSDDYSAAAARRSALLLSGSDRDVLDAEKDVESARLAIERAEAARNLLEGKLAAAEAREFDENFERQWREADAEAKAVFEYVKAKVVPAAAVIEEALQRLEKADTMRLHLYRRIIENVGFDNAAGRANCPDSVMERISKSELLPPWITSKFAAVSRRIW</sequence>
<evidence type="ECO:0000313" key="3">
    <source>
        <dbReference type="Proteomes" id="UP000307378"/>
    </source>
</evidence>
<dbReference type="Proteomes" id="UP000307378">
    <property type="component" value="Unassembled WGS sequence"/>
</dbReference>
<dbReference type="EMBL" id="STGU01000002">
    <property type="protein sequence ID" value="THV38356.1"/>
    <property type="molecule type" value="Genomic_DNA"/>
</dbReference>
<accession>A0A4V4HRL9</accession>
<comment type="caution">
    <text evidence="2">The sequence shown here is derived from an EMBL/GenBank/DDBJ whole genome shotgun (WGS) entry which is preliminary data.</text>
</comment>
<evidence type="ECO:0000313" key="2">
    <source>
        <dbReference type="EMBL" id="THV38356.1"/>
    </source>
</evidence>
<reference evidence="2 3" key="1">
    <citation type="submission" date="2019-04" db="EMBL/GenBank/DDBJ databases">
        <title>genome sequence of strain W3.</title>
        <authorList>
            <person name="Gao J."/>
            <person name="Sun J."/>
        </authorList>
    </citation>
    <scope>NUCLEOTIDE SEQUENCE [LARGE SCALE GENOMIC DNA]</scope>
    <source>
        <strain evidence="2 3">W3</strain>
    </source>
</reference>
<dbReference type="RefSeq" id="WP_136538954.1">
    <property type="nucleotide sequence ID" value="NZ_STGU01000002.1"/>
</dbReference>
<gene>
    <name evidence="2" type="ORF">FAA86_06095</name>
</gene>
<organism evidence="2 3">
    <name type="scientific">Rhizobium rosettiformans W3</name>
    <dbReference type="NCBI Taxonomy" id="538378"/>
    <lineage>
        <taxon>Bacteria</taxon>
        <taxon>Pseudomonadati</taxon>
        <taxon>Pseudomonadota</taxon>
        <taxon>Alphaproteobacteria</taxon>
        <taxon>Hyphomicrobiales</taxon>
        <taxon>Rhizobiaceae</taxon>
        <taxon>Rhizobium/Agrobacterium group</taxon>
        <taxon>Rhizobium</taxon>
    </lineage>
</organism>
<name>A0A4V4HRL9_9HYPH</name>
<feature type="coiled-coil region" evidence="1">
    <location>
        <begin position="65"/>
        <end position="99"/>
    </location>
</feature>